<gene>
    <name evidence="2" type="ORF">IPJ89_05655</name>
</gene>
<feature type="transmembrane region" description="Helical" evidence="1">
    <location>
        <begin position="75"/>
        <end position="93"/>
    </location>
</feature>
<keyword evidence="1" id="KW-0472">Membrane</keyword>
<dbReference type="Gene3D" id="1.10.1760.20">
    <property type="match status" value="1"/>
</dbReference>
<evidence type="ECO:0000256" key="1">
    <source>
        <dbReference type="SAM" id="Phobius"/>
    </source>
</evidence>
<feature type="transmembrane region" description="Helical" evidence="1">
    <location>
        <begin position="141"/>
        <end position="158"/>
    </location>
</feature>
<organism evidence="2">
    <name type="scientific">Candidatus Iainarchaeum sp</name>
    <dbReference type="NCBI Taxonomy" id="3101447"/>
    <lineage>
        <taxon>Archaea</taxon>
        <taxon>Candidatus Iainarchaeota</taxon>
        <taxon>Candidatus Iainarchaeia</taxon>
        <taxon>Candidatus Iainarchaeales</taxon>
        <taxon>Candidatus Iainarchaeaceae</taxon>
        <taxon>Candidatus Iainarchaeum</taxon>
    </lineage>
</organism>
<evidence type="ECO:0000313" key="2">
    <source>
        <dbReference type="EMBL" id="QQR92602.1"/>
    </source>
</evidence>
<dbReference type="Proteomes" id="UP000596004">
    <property type="component" value="Chromosome"/>
</dbReference>
<keyword evidence="1" id="KW-0812">Transmembrane</keyword>
<reference evidence="2" key="1">
    <citation type="submission" date="2020-11" db="EMBL/GenBank/DDBJ databases">
        <title>Connecting structure to function with the recovery of over 1000 high-quality activated sludge metagenome-assembled genomes encoding full-length rRNA genes using long-read sequencing.</title>
        <authorList>
            <person name="Singleton C.M."/>
            <person name="Petriglieri F."/>
            <person name="Kristensen J.M."/>
            <person name="Kirkegaard R.H."/>
            <person name="Michaelsen T.Y."/>
            <person name="Andersen M.H."/>
            <person name="Karst S.M."/>
            <person name="Dueholm M.S."/>
            <person name="Nielsen P.H."/>
            <person name="Albertsen M."/>
        </authorList>
    </citation>
    <scope>NUCLEOTIDE SEQUENCE</scope>
    <source>
        <strain evidence="2">Fred_18-Q3-R57-64_BAT3C.431</strain>
    </source>
</reference>
<keyword evidence="1" id="KW-1133">Transmembrane helix</keyword>
<name>A0A7T9I2C2_9ARCH</name>
<feature type="transmembrane region" description="Helical" evidence="1">
    <location>
        <begin position="32"/>
        <end position="55"/>
    </location>
</feature>
<feature type="transmembrane region" description="Helical" evidence="1">
    <location>
        <begin position="6"/>
        <end position="25"/>
    </location>
</feature>
<dbReference type="AlphaFoldDB" id="A0A7T9I2C2"/>
<protein>
    <submittedName>
        <fullName evidence="2">Uncharacterized protein</fullName>
    </submittedName>
</protein>
<feature type="transmembrane region" description="Helical" evidence="1">
    <location>
        <begin position="100"/>
        <end position="121"/>
    </location>
</feature>
<dbReference type="EMBL" id="CP064981">
    <property type="protein sequence ID" value="QQR92602.1"/>
    <property type="molecule type" value="Genomic_DNA"/>
</dbReference>
<proteinExistence type="predicted"/>
<accession>A0A7T9I2C2</accession>
<sequence length="168" mass="17631">MVHQPPTPLILTLIASIGTAIFAGLQAGGEPIIILIIPFTVLAAFLFGADAGIIVGVGSGIITALLLKQIQGWELVVYTLGAAVVGYVTGTYVTKKHDTVQLLAFIFVGTLILEIMLNVYAGKTFFLRSEEYLGTSAASGLRLIINLVIGGLLAAWWLPDAPAAPAKK</sequence>